<dbReference type="InterPro" id="IPR029058">
    <property type="entry name" value="AB_hydrolase_fold"/>
</dbReference>
<dbReference type="GO" id="GO:0005615">
    <property type="term" value="C:extracellular space"/>
    <property type="evidence" value="ECO:0007669"/>
    <property type="project" value="TreeGrafter"/>
</dbReference>
<keyword evidence="2" id="KW-0719">Serine esterase</keyword>
<feature type="domain" description="Carboxylesterase type B" evidence="8">
    <location>
        <begin position="28"/>
        <end position="555"/>
    </location>
</feature>
<evidence type="ECO:0000313" key="10">
    <source>
        <dbReference type="Proteomes" id="UP000549394"/>
    </source>
</evidence>
<keyword evidence="3" id="KW-0378">Hydrolase</keyword>
<organism evidence="9 10">
    <name type="scientific">Dimorphilus gyrociliatus</name>
    <dbReference type="NCBI Taxonomy" id="2664684"/>
    <lineage>
        <taxon>Eukaryota</taxon>
        <taxon>Metazoa</taxon>
        <taxon>Spiralia</taxon>
        <taxon>Lophotrochozoa</taxon>
        <taxon>Annelida</taxon>
        <taxon>Polychaeta</taxon>
        <taxon>Polychaeta incertae sedis</taxon>
        <taxon>Dinophilidae</taxon>
        <taxon>Dimorphilus</taxon>
    </lineage>
</organism>
<sequence>MVEICNRMYCKVLLFVYLMDLSLTEYVKVETAYGRVTGTRKVVNDFRIETFLGVPYAKPPVGDLRFRRPIPLTQYPPEGINATKLPPTCIQPIDTLFGMHEGVEMWNPNTNISEDCLYMNIWRPWKRKGLLPILIWIYGGTFVSGSCSLDIYDGSVLAEKAQAIVVAMNYRTGPLGFFYLNDRGGEVPGSQGIADQQIVIRYFWNYAKDWGGDRNRITLSGESSGAVSIGLHILSDAVQYVSGVILNSATPLARWGVQSREKALKRAEQLSRKLGCWLENEMDTIKCLRSRPAKDYLDNLYHVQEHYFEPPFGPTIDGSILKRDPREILKSGKFKRIPMIVGNTKDEGMYFFIYGFPEVYKKMNSSSTWDSSDYFFYLRKIIKSVSEKYHKIVEKATDFEYRTPTEFRNQPKLRDIMDDIVGDLEFVCSTVNYSTYYASQANPVYMYRFMHKNEKNPWPEWMGVMHGYEIDYEFGTPFRSDYKFIKFNDKERRLSDSIIKYWKQFIHNPKRPIKFNNKNYWPRFDMKDRKYLKFNISNSDEIGEGGLRTRKCKFWESFIPNLITNLDNLPSELGYSSLACINVANIYVLIIVLLNIT</sequence>
<dbReference type="AlphaFoldDB" id="A0A7I8WAN3"/>
<evidence type="ECO:0000256" key="4">
    <source>
        <dbReference type="ARBA" id="ARBA00023157"/>
    </source>
</evidence>
<feature type="active site" description="Charge relay system" evidence="5">
    <location>
        <position position="466"/>
    </location>
</feature>
<dbReference type="PRINTS" id="PR00878">
    <property type="entry name" value="CHOLNESTRASE"/>
</dbReference>
<dbReference type="PANTHER" id="PTHR43918:SF12">
    <property type="entry name" value="ACETYLCHOLINESTERASE 1"/>
    <property type="match status" value="1"/>
</dbReference>
<dbReference type="InterPro" id="IPR050654">
    <property type="entry name" value="AChE-related_enzymes"/>
</dbReference>
<keyword evidence="7" id="KW-0732">Signal</keyword>
<dbReference type="OrthoDB" id="9000293at2759"/>
<feature type="transmembrane region" description="Helical" evidence="6">
    <location>
        <begin position="573"/>
        <end position="596"/>
    </location>
</feature>
<dbReference type="Gene3D" id="3.40.50.1820">
    <property type="entry name" value="alpha/beta hydrolase"/>
    <property type="match status" value="1"/>
</dbReference>
<keyword evidence="4" id="KW-1015">Disulfide bond</keyword>
<dbReference type="EMBL" id="CAJFCJ010000025">
    <property type="protein sequence ID" value="CAD5125201.1"/>
    <property type="molecule type" value="Genomic_DNA"/>
</dbReference>
<accession>A0A7I8WAN3</accession>
<keyword evidence="6" id="KW-0812">Transmembrane</keyword>
<dbReference type="GO" id="GO:0019695">
    <property type="term" value="P:choline metabolic process"/>
    <property type="evidence" value="ECO:0007669"/>
    <property type="project" value="TreeGrafter"/>
</dbReference>
<dbReference type="GO" id="GO:0003990">
    <property type="term" value="F:acetylcholinesterase activity"/>
    <property type="evidence" value="ECO:0007669"/>
    <property type="project" value="TreeGrafter"/>
</dbReference>
<evidence type="ECO:0000256" key="5">
    <source>
        <dbReference type="PIRSR" id="PIRSR600997-1"/>
    </source>
</evidence>
<reference evidence="9 10" key="1">
    <citation type="submission" date="2020-08" db="EMBL/GenBank/DDBJ databases">
        <authorList>
            <person name="Hejnol A."/>
        </authorList>
    </citation>
    <scope>NUCLEOTIDE SEQUENCE [LARGE SCALE GENOMIC DNA]</scope>
</reference>
<comment type="similarity">
    <text evidence="1">Belongs to the type-B carboxylesterase/lipase family.</text>
</comment>
<feature type="signal peptide" evidence="7">
    <location>
        <begin position="1"/>
        <end position="24"/>
    </location>
</feature>
<dbReference type="InterPro" id="IPR000997">
    <property type="entry name" value="Cholinesterase"/>
</dbReference>
<dbReference type="FunFam" id="3.40.50.1820:FF:000029">
    <property type="entry name" value="Acetylcholinesterase"/>
    <property type="match status" value="1"/>
</dbReference>
<name>A0A7I8WAN3_9ANNE</name>
<dbReference type="GO" id="GO:0005886">
    <property type="term" value="C:plasma membrane"/>
    <property type="evidence" value="ECO:0007669"/>
    <property type="project" value="TreeGrafter"/>
</dbReference>
<comment type="caution">
    <text evidence="9">The sequence shown here is derived from an EMBL/GenBank/DDBJ whole genome shotgun (WGS) entry which is preliminary data.</text>
</comment>
<dbReference type="Proteomes" id="UP000549394">
    <property type="component" value="Unassembled WGS sequence"/>
</dbReference>
<evidence type="ECO:0000256" key="3">
    <source>
        <dbReference type="ARBA" id="ARBA00022801"/>
    </source>
</evidence>
<dbReference type="Pfam" id="PF00135">
    <property type="entry name" value="COesterase"/>
    <property type="match status" value="1"/>
</dbReference>
<dbReference type="InterPro" id="IPR002018">
    <property type="entry name" value="CarbesteraseB"/>
</dbReference>
<dbReference type="PANTHER" id="PTHR43918">
    <property type="entry name" value="ACETYLCHOLINESTERASE"/>
    <property type="match status" value="1"/>
</dbReference>
<evidence type="ECO:0000256" key="1">
    <source>
        <dbReference type="ARBA" id="ARBA00005964"/>
    </source>
</evidence>
<evidence type="ECO:0000256" key="2">
    <source>
        <dbReference type="ARBA" id="ARBA00022487"/>
    </source>
</evidence>
<proteinExistence type="inferred from homology"/>
<feature type="chain" id="PRO_5029471746" evidence="7">
    <location>
        <begin position="25"/>
        <end position="597"/>
    </location>
</feature>
<evidence type="ECO:0000313" key="9">
    <source>
        <dbReference type="EMBL" id="CAD5125201.1"/>
    </source>
</evidence>
<evidence type="ECO:0000256" key="7">
    <source>
        <dbReference type="SAM" id="SignalP"/>
    </source>
</evidence>
<feature type="active site" description="Charge relay system" evidence="5">
    <location>
        <position position="347"/>
    </location>
</feature>
<evidence type="ECO:0000256" key="6">
    <source>
        <dbReference type="SAM" id="Phobius"/>
    </source>
</evidence>
<dbReference type="SUPFAM" id="SSF53474">
    <property type="entry name" value="alpha/beta-Hydrolases"/>
    <property type="match status" value="1"/>
</dbReference>
<keyword evidence="6" id="KW-0472">Membrane</keyword>
<gene>
    <name evidence="9" type="ORF">DGYR_LOCUS12618</name>
</gene>
<keyword evidence="10" id="KW-1185">Reference proteome</keyword>
<keyword evidence="6" id="KW-1133">Transmembrane helix</keyword>
<protein>
    <submittedName>
        <fullName evidence="9">DgyrCDS13443</fullName>
    </submittedName>
</protein>
<feature type="active site" description="Acyl-ester intermediate" evidence="5">
    <location>
        <position position="223"/>
    </location>
</feature>
<evidence type="ECO:0000259" key="8">
    <source>
        <dbReference type="Pfam" id="PF00135"/>
    </source>
</evidence>
<dbReference type="GO" id="GO:0006581">
    <property type="term" value="P:acetylcholine catabolic process"/>
    <property type="evidence" value="ECO:0007669"/>
    <property type="project" value="TreeGrafter"/>
</dbReference>